<dbReference type="AlphaFoldDB" id="A0A3A3GBE9"/>
<dbReference type="InterPro" id="IPR053398">
    <property type="entry name" value="HPT_OtnI_isomerases"/>
</dbReference>
<reference evidence="6" key="1">
    <citation type="submission" date="2018-09" db="EMBL/GenBank/DDBJ databases">
        <authorList>
            <person name="Zhu H."/>
        </authorList>
    </citation>
    <scope>NUCLEOTIDE SEQUENCE [LARGE SCALE GENOMIC DNA]</scope>
    <source>
        <strain evidence="6">K1R23-30</strain>
    </source>
</reference>
<accession>A0A3A3GBE9</accession>
<feature type="active site" description="Proton donor/acceptor" evidence="3">
    <location>
        <position position="240"/>
    </location>
</feature>
<dbReference type="InterPro" id="IPR026040">
    <property type="entry name" value="HyI-like"/>
</dbReference>
<dbReference type="Pfam" id="PF01261">
    <property type="entry name" value="AP_endonuc_2"/>
    <property type="match status" value="1"/>
</dbReference>
<dbReference type="Gene3D" id="3.20.20.150">
    <property type="entry name" value="Divalent-metal-dependent TIM barrel enzymes"/>
    <property type="match status" value="1"/>
</dbReference>
<dbReference type="RefSeq" id="WP_119768172.1">
    <property type="nucleotide sequence ID" value="NZ_QYUO01000001.1"/>
</dbReference>
<evidence type="ECO:0000259" key="4">
    <source>
        <dbReference type="Pfam" id="PF01261"/>
    </source>
</evidence>
<comment type="caution">
    <text evidence="5">The sequence shown here is derived from an EMBL/GenBank/DDBJ whole genome shotgun (WGS) entry which is preliminary data.</text>
</comment>
<dbReference type="GO" id="GO:0046487">
    <property type="term" value="P:glyoxylate metabolic process"/>
    <property type="evidence" value="ECO:0007669"/>
    <property type="project" value="TreeGrafter"/>
</dbReference>
<evidence type="ECO:0000313" key="6">
    <source>
        <dbReference type="Proteomes" id="UP000265955"/>
    </source>
</evidence>
<evidence type="ECO:0000256" key="3">
    <source>
        <dbReference type="PIRSR" id="PIRSR006241-50"/>
    </source>
</evidence>
<feature type="domain" description="Xylose isomerase-like TIM barrel" evidence="4">
    <location>
        <begin position="21"/>
        <end position="256"/>
    </location>
</feature>
<evidence type="ECO:0000256" key="1">
    <source>
        <dbReference type="ARBA" id="ARBA00023235"/>
    </source>
</evidence>
<keyword evidence="1 2" id="KW-0413">Isomerase</keyword>
<keyword evidence="5" id="KW-0670">Pyruvate</keyword>
<gene>
    <name evidence="5" type="ORF">D3871_06630</name>
</gene>
<dbReference type="SUPFAM" id="SSF51658">
    <property type="entry name" value="Xylose isomerase-like"/>
    <property type="match status" value="1"/>
</dbReference>
<dbReference type="InterPro" id="IPR036237">
    <property type="entry name" value="Xyl_isomerase-like_sf"/>
</dbReference>
<feature type="active site" description="Proton donor/acceptor" evidence="3">
    <location>
        <position position="143"/>
    </location>
</feature>
<dbReference type="OrthoDB" id="9786584at2"/>
<evidence type="ECO:0000313" key="5">
    <source>
        <dbReference type="EMBL" id="RJF98219.1"/>
    </source>
</evidence>
<comment type="similarity">
    <text evidence="2">Belongs to the hyi family.</text>
</comment>
<evidence type="ECO:0000256" key="2">
    <source>
        <dbReference type="PIRNR" id="PIRNR006241"/>
    </source>
</evidence>
<dbReference type="PANTHER" id="PTHR43489:SF6">
    <property type="entry name" value="HYDROXYPYRUVATE ISOMERASE-RELATED"/>
    <property type="match status" value="1"/>
</dbReference>
<sequence>MPKFAANLTMMFNEVPFLQRFAAAAEAGFTAVEFLFPYEHTPEEVAAALKDNGLQNVLFNMPPGDWAAGERGIASLPGREAEFREGVAKALTYAKALATPRLHVMAGLLPEGGDHAVARATFISNLRYACAEAAKHGITILMEPINTRDIPGYFLNTQAEAHAIREEIGVVNLKVQMDFYHVQIVEGDIAMKVRHYLPHIGHIQIAGVPERNEPDTGEINYPYLFRLLDELHYSGWLGCEYRPAKGTVDGLGWFKQYASQAGKTINREA</sequence>
<dbReference type="InterPro" id="IPR013022">
    <property type="entry name" value="Xyl_isomerase-like_TIM-brl"/>
</dbReference>
<protein>
    <submittedName>
        <fullName evidence="5">Hydroxypyruvate isomerase</fullName>
    </submittedName>
</protein>
<keyword evidence="6" id="KW-1185">Reference proteome</keyword>
<dbReference type="GO" id="GO:0008903">
    <property type="term" value="F:hydroxypyruvate isomerase activity"/>
    <property type="evidence" value="ECO:0007669"/>
    <property type="project" value="TreeGrafter"/>
</dbReference>
<dbReference type="Proteomes" id="UP000265955">
    <property type="component" value="Unassembled WGS sequence"/>
</dbReference>
<dbReference type="NCBIfam" id="NF043033">
    <property type="entry name" value="OxoTetrIsom"/>
    <property type="match status" value="1"/>
</dbReference>
<dbReference type="PIRSF" id="PIRSF006241">
    <property type="entry name" value="HyI"/>
    <property type="match status" value="1"/>
</dbReference>
<dbReference type="InterPro" id="IPR050417">
    <property type="entry name" value="Sugar_Epim/Isomerase"/>
</dbReference>
<dbReference type="PANTHER" id="PTHR43489">
    <property type="entry name" value="ISOMERASE"/>
    <property type="match status" value="1"/>
</dbReference>
<proteinExistence type="inferred from homology"/>
<dbReference type="FunFam" id="3.20.20.150:FF:000007">
    <property type="entry name" value="Hydroxypyruvate isomerase"/>
    <property type="match status" value="1"/>
</dbReference>
<dbReference type="EMBL" id="QYUO01000001">
    <property type="protein sequence ID" value="RJF98219.1"/>
    <property type="molecule type" value="Genomic_DNA"/>
</dbReference>
<organism evidence="5 6">
    <name type="scientific">Noviherbaspirillum saxi</name>
    <dbReference type="NCBI Taxonomy" id="2320863"/>
    <lineage>
        <taxon>Bacteria</taxon>
        <taxon>Pseudomonadati</taxon>
        <taxon>Pseudomonadota</taxon>
        <taxon>Betaproteobacteria</taxon>
        <taxon>Burkholderiales</taxon>
        <taxon>Oxalobacteraceae</taxon>
        <taxon>Noviherbaspirillum</taxon>
    </lineage>
</organism>
<name>A0A3A3GBE9_9BURK</name>